<keyword evidence="1" id="KW-1133">Transmembrane helix</keyword>
<keyword evidence="1" id="KW-0812">Transmembrane</keyword>
<dbReference type="AlphaFoldDB" id="A0A8T3VN78"/>
<gene>
    <name evidence="2" type="ORF">E7Z75_03045</name>
</gene>
<dbReference type="EMBL" id="SUTG01000008">
    <property type="protein sequence ID" value="MBE6512117.1"/>
    <property type="molecule type" value="Genomic_DNA"/>
</dbReference>
<name>A0A8T3VN78_METOL</name>
<evidence type="ECO:0000313" key="3">
    <source>
        <dbReference type="Proteomes" id="UP000732619"/>
    </source>
</evidence>
<feature type="transmembrane region" description="Helical" evidence="1">
    <location>
        <begin position="42"/>
        <end position="62"/>
    </location>
</feature>
<comment type="caution">
    <text evidence="2">The sequence shown here is derived from an EMBL/GenBank/DDBJ whole genome shotgun (WGS) entry which is preliminary data.</text>
</comment>
<feature type="transmembrane region" description="Helical" evidence="1">
    <location>
        <begin position="12"/>
        <end position="36"/>
    </location>
</feature>
<reference evidence="2" key="1">
    <citation type="submission" date="2019-04" db="EMBL/GenBank/DDBJ databases">
        <title>Evolution of Biomass-Degrading Anaerobic Consortia Revealed by Metagenomics.</title>
        <authorList>
            <person name="Peng X."/>
        </authorList>
    </citation>
    <scope>NUCLEOTIDE SEQUENCE</scope>
    <source>
        <strain evidence="2">SIG14</strain>
    </source>
</reference>
<dbReference type="Proteomes" id="UP000732619">
    <property type="component" value="Unassembled WGS sequence"/>
</dbReference>
<evidence type="ECO:0000256" key="1">
    <source>
        <dbReference type="SAM" id="Phobius"/>
    </source>
</evidence>
<protein>
    <submittedName>
        <fullName evidence="2">Uncharacterized protein</fullName>
    </submittedName>
</protein>
<proteinExistence type="predicted"/>
<keyword evidence="1" id="KW-0472">Membrane</keyword>
<evidence type="ECO:0000313" key="2">
    <source>
        <dbReference type="EMBL" id="MBE6512117.1"/>
    </source>
</evidence>
<sequence length="65" mass="7083">MSGFDSDAACILGLILSPVLGVVLLYVIFDIGYILFNGKSPTGLIIFFILVILTIIIVKILINRE</sequence>
<accession>A0A8T3VN78</accession>
<organism evidence="2 3">
    <name type="scientific">Methanobrevibacter olleyae</name>
    <dbReference type="NCBI Taxonomy" id="294671"/>
    <lineage>
        <taxon>Archaea</taxon>
        <taxon>Methanobacteriati</taxon>
        <taxon>Methanobacteriota</taxon>
        <taxon>Methanomada group</taxon>
        <taxon>Methanobacteria</taxon>
        <taxon>Methanobacteriales</taxon>
        <taxon>Methanobacteriaceae</taxon>
        <taxon>Methanobrevibacter</taxon>
    </lineage>
</organism>